<evidence type="ECO:0000256" key="4">
    <source>
        <dbReference type="ARBA" id="ARBA00022729"/>
    </source>
</evidence>
<dbReference type="Pfam" id="PF00496">
    <property type="entry name" value="SBP_bac_5"/>
    <property type="match status" value="1"/>
</dbReference>
<sequence length="556" mass="59210">MTHLPRRRPAALAAGIAVAALSLAACSSGGSDNGSTDGASGGGGNSGGSIIIGTTDKITTLDPAGSYDNGSFAVMNQVFPFLMNTPYGSPDVQPDIAESATFTSPTDYTVTLKPDLKWANGHDLTSSDVKFSFDRQLAIGASGADDGNGPSSLLYNLDSVDAPDPTTVVFHLKSPNDQVFPQILSSPAGPIVDEEVFSPDSLTSDEDIVAGKAFAGPYVITSYDKNNLISYEANPDYQGLLGAPKTKNVDVKYYAEESNLKLDIQQGNIDVAYRSLSATDIEDLRGDSNVDVVDGPGGEIRYIVFNFDTMPYGAKTAEADPAKALAVRQAVADLVDRKELSTQVYKGTYTPLYSYVPAGLTGATEALKSMYGDGNGGPDADKAKSTLADAGVSTPVELHLQYNPDHYGSGSADEYALIKDQLDSSGLFKVDLQSTEWVQYSKDRTTDVYPAYQLGWFPDYSDADNYLTPFFLIDNFLHNHYANQAVNDMILKQATTQDPQARTDLIKQIQDAVAKDLPTIPLLQGAQVAVVGKDISGAADTLDASFKFRYGALSKG</sequence>
<name>A0ABT9D4Z7_9CELL</name>
<dbReference type="PROSITE" id="PS51257">
    <property type="entry name" value="PROKAR_LIPOPROTEIN"/>
    <property type="match status" value="1"/>
</dbReference>
<dbReference type="InterPro" id="IPR030678">
    <property type="entry name" value="Peptide/Ni-bd"/>
</dbReference>
<dbReference type="InterPro" id="IPR039424">
    <property type="entry name" value="SBP_5"/>
</dbReference>
<gene>
    <name evidence="7" type="ORF">Q6348_01210</name>
</gene>
<feature type="signal peptide" evidence="5">
    <location>
        <begin position="1"/>
        <end position="24"/>
    </location>
</feature>
<protein>
    <submittedName>
        <fullName evidence="7">ABC transporter substrate-binding protein</fullName>
    </submittedName>
</protein>
<evidence type="ECO:0000313" key="8">
    <source>
        <dbReference type="Proteomes" id="UP001232536"/>
    </source>
</evidence>
<dbReference type="PANTHER" id="PTHR30290:SF10">
    <property type="entry name" value="PERIPLASMIC OLIGOPEPTIDE-BINDING PROTEIN-RELATED"/>
    <property type="match status" value="1"/>
</dbReference>
<dbReference type="Gene3D" id="3.90.76.10">
    <property type="entry name" value="Dipeptide-binding Protein, Domain 1"/>
    <property type="match status" value="1"/>
</dbReference>
<keyword evidence="8" id="KW-1185">Reference proteome</keyword>
<comment type="similarity">
    <text evidence="2">Belongs to the bacterial solute-binding protein 5 family.</text>
</comment>
<evidence type="ECO:0000259" key="6">
    <source>
        <dbReference type="Pfam" id="PF00496"/>
    </source>
</evidence>
<dbReference type="Gene3D" id="3.40.190.10">
    <property type="entry name" value="Periplasmic binding protein-like II"/>
    <property type="match status" value="1"/>
</dbReference>
<reference evidence="7 8" key="1">
    <citation type="submission" date="2023-07" db="EMBL/GenBank/DDBJ databases">
        <title>Description of novel actinomycetes strains, isolated from tidal flat sediment.</title>
        <authorList>
            <person name="Lu C."/>
        </authorList>
    </citation>
    <scope>NUCLEOTIDE SEQUENCE [LARGE SCALE GENOMIC DNA]</scope>
    <source>
        <strain evidence="7 8">SYSU T00b441</strain>
    </source>
</reference>
<proteinExistence type="inferred from homology"/>
<dbReference type="PANTHER" id="PTHR30290">
    <property type="entry name" value="PERIPLASMIC BINDING COMPONENT OF ABC TRANSPORTER"/>
    <property type="match status" value="1"/>
</dbReference>
<evidence type="ECO:0000256" key="2">
    <source>
        <dbReference type="ARBA" id="ARBA00005695"/>
    </source>
</evidence>
<dbReference type="EMBL" id="JAUQYP010000001">
    <property type="protein sequence ID" value="MDO8105812.1"/>
    <property type="molecule type" value="Genomic_DNA"/>
</dbReference>
<feature type="domain" description="Solute-binding protein family 5" evidence="6">
    <location>
        <begin position="92"/>
        <end position="471"/>
    </location>
</feature>
<evidence type="ECO:0000313" key="7">
    <source>
        <dbReference type="EMBL" id="MDO8105812.1"/>
    </source>
</evidence>
<organism evidence="7 8">
    <name type="scientific">Actinotalea lenta</name>
    <dbReference type="NCBI Taxonomy" id="3064654"/>
    <lineage>
        <taxon>Bacteria</taxon>
        <taxon>Bacillati</taxon>
        <taxon>Actinomycetota</taxon>
        <taxon>Actinomycetes</taxon>
        <taxon>Micrococcales</taxon>
        <taxon>Cellulomonadaceae</taxon>
        <taxon>Actinotalea</taxon>
    </lineage>
</organism>
<dbReference type="Proteomes" id="UP001232536">
    <property type="component" value="Unassembled WGS sequence"/>
</dbReference>
<dbReference type="SUPFAM" id="SSF53850">
    <property type="entry name" value="Periplasmic binding protein-like II"/>
    <property type="match status" value="1"/>
</dbReference>
<keyword evidence="4 5" id="KW-0732">Signal</keyword>
<dbReference type="Gene3D" id="3.10.105.10">
    <property type="entry name" value="Dipeptide-binding Protein, Domain 3"/>
    <property type="match status" value="1"/>
</dbReference>
<dbReference type="RefSeq" id="WP_304599513.1">
    <property type="nucleotide sequence ID" value="NZ_JAUQYO010000003.1"/>
</dbReference>
<keyword evidence="3" id="KW-0813">Transport</keyword>
<evidence type="ECO:0000256" key="5">
    <source>
        <dbReference type="SAM" id="SignalP"/>
    </source>
</evidence>
<evidence type="ECO:0000256" key="3">
    <source>
        <dbReference type="ARBA" id="ARBA00022448"/>
    </source>
</evidence>
<accession>A0ABT9D4Z7</accession>
<comment type="caution">
    <text evidence="7">The sequence shown here is derived from an EMBL/GenBank/DDBJ whole genome shotgun (WGS) entry which is preliminary data.</text>
</comment>
<dbReference type="InterPro" id="IPR000914">
    <property type="entry name" value="SBP_5_dom"/>
</dbReference>
<evidence type="ECO:0000256" key="1">
    <source>
        <dbReference type="ARBA" id="ARBA00004196"/>
    </source>
</evidence>
<dbReference type="PIRSF" id="PIRSF002741">
    <property type="entry name" value="MppA"/>
    <property type="match status" value="1"/>
</dbReference>
<comment type="subcellular location">
    <subcellularLocation>
        <location evidence="1">Cell envelope</location>
    </subcellularLocation>
</comment>
<feature type="chain" id="PRO_5045134055" evidence="5">
    <location>
        <begin position="25"/>
        <end position="556"/>
    </location>
</feature>